<dbReference type="Gene3D" id="3.50.50.60">
    <property type="entry name" value="FAD/NAD(P)-binding domain"/>
    <property type="match status" value="1"/>
</dbReference>
<dbReference type="EMBL" id="SSOB01000057">
    <property type="protein sequence ID" value="THF73338.1"/>
    <property type="molecule type" value="Genomic_DNA"/>
</dbReference>
<keyword evidence="3" id="KW-0560">Oxidoreductase</keyword>
<keyword evidence="1" id="KW-0004">4Fe-4S</keyword>
<evidence type="ECO:0000256" key="4">
    <source>
        <dbReference type="ARBA" id="ARBA00023004"/>
    </source>
</evidence>
<dbReference type="Pfam" id="PF12831">
    <property type="entry name" value="FAD_oxidored"/>
    <property type="match status" value="1"/>
</dbReference>
<dbReference type="Proteomes" id="UP000310636">
    <property type="component" value="Unassembled WGS sequence"/>
</dbReference>
<proteinExistence type="predicted"/>
<dbReference type="GO" id="GO:0046872">
    <property type="term" value="F:metal ion binding"/>
    <property type="evidence" value="ECO:0007669"/>
    <property type="project" value="UniProtKB-KW"/>
</dbReference>
<evidence type="ECO:0000256" key="3">
    <source>
        <dbReference type="ARBA" id="ARBA00023002"/>
    </source>
</evidence>
<dbReference type="AlphaFoldDB" id="A0A4S4BG23"/>
<evidence type="ECO:0000313" key="7">
    <source>
        <dbReference type="Proteomes" id="UP000310636"/>
    </source>
</evidence>
<dbReference type="GO" id="GO:0016491">
    <property type="term" value="F:oxidoreductase activity"/>
    <property type="evidence" value="ECO:0007669"/>
    <property type="project" value="UniProtKB-KW"/>
</dbReference>
<protein>
    <submittedName>
        <fullName evidence="6">FAD-dependent oxidoreductase</fullName>
    </submittedName>
</protein>
<evidence type="ECO:0000256" key="5">
    <source>
        <dbReference type="ARBA" id="ARBA00023014"/>
    </source>
</evidence>
<keyword evidence="4" id="KW-0408">Iron</keyword>
<evidence type="ECO:0000313" key="6">
    <source>
        <dbReference type="EMBL" id="THF73338.1"/>
    </source>
</evidence>
<dbReference type="OrthoDB" id="9759982at2"/>
<dbReference type="InterPro" id="IPR039650">
    <property type="entry name" value="HdrA-like"/>
</dbReference>
<dbReference type="GO" id="GO:0051539">
    <property type="term" value="F:4 iron, 4 sulfur cluster binding"/>
    <property type="evidence" value="ECO:0007669"/>
    <property type="project" value="UniProtKB-KW"/>
</dbReference>
<comment type="caution">
    <text evidence="6">The sequence shown here is derived from an EMBL/GenBank/DDBJ whole genome shotgun (WGS) entry which is preliminary data.</text>
</comment>
<keyword evidence="5" id="KW-0411">Iron-sulfur</keyword>
<accession>A0A4S4BG23</accession>
<keyword evidence="7" id="KW-1185">Reference proteome</keyword>
<reference evidence="6 7" key="1">
    <citation type="submission" date="2019-04" db="EMBL/GenBank/DDBJ databases">
        <title>Cohnella sp. nov. isolated from preserved vegetables.</title>
        <authorList>
            <person name="Lin S.-Y."/>
            <person name="Hung M.-H."/>
            <person name="Young C.-C."/>
        </authorList>
    </citation>
    <scope>NUCLEOTIDE SEQUENCE [LARGE SCALE GENOMIC DNA]</scope>
    <source>
        <strain evidence="6 7">CC-MHH1044</strain>
    </source>
</reference>
<dbReference type="SUPFAM" id="SSF51905">
    <property type="entry name" value="FAD/NAD(P)-binding domain"/>
    <property type="match status" value="1"/>
</dbReference>
<keyword evidence="2" id="KW-0479">Metal-binding</keyword>
<dbReference type="InterPro" id="IPR036188">
    <property type="entry name" value="FAD/NAD-bd_sf"/>
</dbReference>
<sequence>MDRLTEPIIEPRRELLPSGNYDMIVCGAGPAGVCAALAAARSGIRTLLVEGGGCLGGVWTSGILCMIHDVASKAGLMSELRARLERMEAIRYRFGGPNFTYDVEAMKAVLEEMCGEAGVEVRLHTRVVDAVASGGRLGAIVTESPSGREAFVADYFVDATGNGDLAARAGCRFEMGHPDSGKVQPATLMAVFSGLPESALTAERHYNRYGRVEPGVASGEKQGLLETFRSAGYFASNDAPTVFPLPHPGLYGCMFNHEFDVRCDSAEAITAATIRARKELLRAVQAVWKLPEWKELRLIVTADHIGLREGRRINGLYRLRAEDIVAGRRFDDGVCLVNFSVDVHSLEPGVYQARSFTDGIKARPYHVPYRALVSSDYANLAMAGRCISGDFYAHASYRVTGNAVAMGEAVGAAAGLARRSGRTFAELDGRLVSDEMRRRGYEL</sequence>
<dbReference type="PANTHER" id="PTHR43498">
    <property type="entry name" value="FERREDOXIN:COB-COM HETERODISULFIDE REDUCTASE SUBUNIT A"/>
    <property type="match status" value="1"/>
</dbReference>
<evidence type="ECO:0000256" key="2">
    <source>
        <dbReference type="ARBA" id="ARBA00022723"/>
    </source>
</evidence>
<evidence type="ECO:0000256" key="1">
    <source>
        <dbReference type="ARBA" id="ARBA00022485"/>
    </source>
</evidence>
<name>A0A4S4BG23_9BACL</name>
<dbReference type="PANTHER" id="PTHR43498:SF1">
    <property type="entry name" value="COB--COM HETERODISULFIDE REDUCTASE IRON-SULFUR SUBUNIT A"/>
    <property type="match status" value="1"/>
</dbReference>
<gene>
    <name evidence="6" type="ORF">E6C55_29460</name>
</gene>
<organism evidence="6 7">
    <name type="scientific">Cohnella fermenti</name>
    <dbReference type="NCBI Taxonomy" id="2565925"/>
    <lineage>
        <taxon>Bacteria</taxon>
        <taxon>Bacillati</taxon>
        <taxon>Bacillota</taxon>
        <taxon>Bacilli</taxon>
        <taxon>Bacillales</taxon>
        <taxon>Paenibacillaceae</taxon>
        <taxon>Cohnella</taxon>
    </lineage>
</organism>